<proteinExistence type="predicted"/>
<keyword evidence="2" id="KW-1185">Reference proteome</keyword>
<dbReference type="EMBL" id="BMKV01000003">
    <property type="protein sequence ID" value="GGI83813.1"/>
    <property type="molecule type" value="Genomic_DNA"/>
</dbReference>
<dbReference type="Proteomes" id="UP000658754">
    <property type="component" value="Unassembled WGS sequence"/>
</dbReference>
<evidence type="ECO:0008006" key="3">
    <source>
        <dbReference type="Google" id="ProtNLM"/>
    </source>
</evidence>
<accession>A0ABQ2CH90</accession>
<evidence type="ECO:0000313" key="1">
    <source>
        <dbReference type="EMBL" id="GGI83813.1"/>
    </source>
</evidence>
<organism evidence="1 2">
    <name type="scientific">Pseudarthrobacter scleromae</name>
    <dbReference type="NCBI Taxonomy" id="158897"/>
    <lineage>
        <taxon>Bacteria</taxon>
        <taxon>Bacillati</taxon>
        <taxon>Actinomycetota</taxon>
        <taxon>Actinomycetes</taxon>
        <taxon>Micrococcales</taxon>
        <taxon>Micrococcaceae</taxon>
        <taxon>Pseudarthrobacter</taxon>
    </lineage>
</organism>
<protein>
    <recommendedName>
        <fullName evidence="3">Secreted protein</fullName>
    </recommendedName>
</protein>
<gene>
    <name evidence="1" type="ORF">GCM10007175_21440</name>
</gene>
<evidence type="ECO:0000313" key="2">
    <source>
        <dbReference type="Proteomes" id="UP000658754"/>
    </source>
</evidence>
<name>A0ABQ2CH90_9MICC</name>
<comment type="caution">
    <text evidence="1">The sequence shown here is derived from an EMBL/GenBank/DDBJ whole genome shotgun (WGS) entry which is preliminary data.</text>
</comment>
<sequence length="73" mass="7749">MTSPILSSQMGIRCGRFMAMIVLAVVAPMPQRFVLRAAVDSREQGGGTLVRAQGCCFGAAEAAQWHVGGDLLR</sequence>
<reference evidence="2" key="1">
    <citation type="journal article" date="2019" name="Int. J. Syst. Evol. Microbiol.">
        <title>The Global Catalogue of Microorganisms (GCM) 10K type strain sequencing project: providing services to taxonomists for standard genome sequencing and annotation.</title>
        <authorList>
            <consortium name="The Broad Institute Genomics Platform"/>
            <consortium name="The Broad Institute Genome Sequencing Center for Infectious Disease"/>
            <person name="Wu L."/>
            <person name="Ma J."/>
        </authorList>
    </citation>
    <scope>NUCLEOTIDE SEQUENCE [LARGE SCALE GENOMIC DNA]</scope>
    <source>
        <strain evidence="2">CGMCC 1.3601</strain>
    </source>
</reference>